<proteinExistence type="predicted"/>
<name>A0ACD4NX09_9HYPH</name>
<organism evidence="1 2">
    <name type="scientific">Antarcticirhabdus aurantiaca</name>
    <dbReference type="NCBI Taxonomy" id="2606717"/>
    <lineage>
        <taxon>Bacteria</taxon>
        <taxon>Pseudomonadati</taxon>
        <taxon>Pseudomonadota</taxon>
        <taxon>Alphaproteobacteria</taxon>
        <taxon>Hyphomicrobiales</taxon>
        <taxon>Aurantimonadaceae</taxon>
        <taxon>Antarcticirhabdus</taxon>
    </lineage>
</organism>
<evidence type="ECO:0000313" key="2">
    <source>
        <dbReference type="Proteomes" id="UP001163223"/>
    </source>
</evidence>
<reference evidence="1" key="1">
    <citation type="submission" date="2022-11" db="EMBL/GenBank/DDBJ databases">
        <title>beta-Carotene-producing bacterium, Jeongeuplla avenae sp. nov., alleviates the salt stress of Arabidopsis seedlings.</title>
        <authorList>
            <person name="Jiang L."/>
            <person name="Lee J."/>
        </authorList>
    </citation>
    <scope>NUCLEOTIDE SEQUENCE</scope>
    <source>
        <strain evidence="1">DY_R2A_6</strain>
    </source>
</reference>
<keyword evidence="2" id="KW-1185">Reference proteome</keyword>
<keyword evidence="1" id="KW-0969">Cilium</keyword>
<keyword evidence="1" id="KW-0282">Flagellum</keyword>
<keyword evidence="1" id="KW-0966">Cell projection</keyword>
<protein>
    <submittedName>
        <fullName evidence="1">Flagellar motor switch protein FliN</fullName>
    </submittedName>
</protein>
<accession>A0ACD4NX09</accession>
<gene>
    <name evidence="1" type="primary">fliN</name>
    <name evidence="1" type="ORF">OXU80_08885</name>
</gene>
<dbReference type="Proteomes" id="UP001163223">
    <property type="component" value="Chromosome"/>
</dbReference>
<sequence>MLEANGAGGEDTPDLGLVMDIPVNMQVVLGTATMPVGNLVKLSRGSVVKLETRVGEPVDVIVNGRTVARGEIVILEKEEQRFGITLTEIVKHSARAVRN</sequence>
<dbReference type="EMBL" id="CP113520">
    <property type="protein sequence ID" value="WAJ31409.1"/>
    <property type="molecule type" value="Genomic_DNA"/>
</dbReference>
<evidence type="ECO:0000313" key="1">
    <source>
        <dbReference type="EMBL" id="WAJ31409.1"/>
    </source>
</evidence>